<evidence type="ECO:0000313" key="4">
    <source>
        <dbReference type="Proteomes" id="UP001597045"/>
    </source>
</evidence>
<evidence type="ECO:0000256" key="1">
    <source>
        <dbReference type="ARBA" id="ARBA00023125"/>
    </source>
</evidence>
<protein>
    <submittedName>
        <fullName evidence="3">TetR family transcriptional regulator</fullName>
    </submittedName>
</protein>
<dbReference type="InterPro" id="IPR001647">
    <property type="entry name" value="HTH_TetR"/>
</dbReference>
<dbReference type="Gene3D" id="1.10.357.10">
    <property type="entry name" value="Tetracycline Repressor, domain 2"/>
    <property type="match status" value="1"/>
</dbReference>
<dbReference type="Proteomes" id="UP001597045">
    <property type="component" value="Unassembled WGS sequence"/>
</dbReference>
<evidence type="ECO:0000313" key="3">
    <source>
        <dbReference type="EMBL" id="MFD1044267.1"/>
    </source>
</evidence>
<dbReference type="SUPFAM" id="SSF46689">
    <property type="entry name" value="Homeodomain-like"/>
    <property type="match status" value="1"/>
</dbReference>
<feature type="domain" description="HTH tetR-type" evidence="2">
    <location>
        <begin position="2"/>
        <end position="41"/>
    </location>
</feature>
<gene>
    <name evidence="3" type="ORF">ACFQ1S_00980</name>
</gene>
<evidence type="ECO:0000259" key="2">
    <source>
        <dbReference type="Pfam" id="PF00440"/>
    </source>
</evidence>
<reference evidence="4" key="1">
    <citation type="journal article" date="2019" name="Int. J. Syst. Evol. Microbiol.">
        <title>The Global Catalogue of Microorganisms (GCM) 10K type strain sequencing project: providing services to taxonomists for standard genome sequencing and annotation.</title>
        <authorList>
            <consortium name="The Broad Institute Genomics Platform"/>
            <consortium name="The Broad Institute Genome Sequencing Center for Infectious Disease"/>
            <person name="Wu L."/>
            <person name="Ma J."/>
        </authorList>
    </citation>
    <scope>NUCLEOTIDE SEQUENCE [LARGE SCALE GENOMIC DNA]</scope>
    <source>
        <strain evidence="4">JCM 31486</strain>
    </source>
</reference>
<name>A0ABW3M106_9PSEU</name>
<proteinExistence type="predicted"/>
<keyword evidence="4" id="KW-1185">Reference proteome</keyword>
<organism evidence="3 4">
    <name type="scientific">Kibdelosporangium lantanae</name>
    <dbReference type="NCBI Taxonomy" id="1497396"/>
    <lineage>
        <taxon>Bacteria</taxon>
        <taxon>Bacillati</taxon>
        <taxon>Actinomycetota</taxon>
        <taxon>Actinomycetes</taxon>
        <taxon>Pseudonocardiales</taxon>
        <taxon>Pseudonocardiaceae</taxon>
        <taxon>Kibdelosporangium</taxon>
    </lineage>
</organism>
<keyword evidence="1" id="KW-0238">DNA-binding</keyword>
<dbReference type="EMBL" id="JBHTIS010000021">
    <property type="protein sequence ID" value="MFD1044267.1"/>
    <property type="molecule type" value="Genomic_DNA"/>
</dbReference>
<comment type="caution">
    <text evidence="3">The sequence shown here is derived from an EMBL/GenBank/DDBJ whole genome shotgun (WGS) entry which is preliminary data.</text>
</comment>
<accession>A0ABW3M106</accession>
<dbReference type="Pfam" id="PF00440">
    <property type="entry name" value="TetR_N"/>
    <property type="match status" value="1"/>
</dbReference>
<dbReference type="InterPro" id="IPR009057">
    <property type="entry name" value="Homeodomain-like_sf"/>
</dbReference>
<sequence>MLLAARDQFAAVRYDQASVRSIARQAGIGPAMVMRYYGNKEKRVPDGGRHQTYSSVVLALLTA</sequence>